<keyword evidence="8" id="KW-1133">Transmembrane helix</keyword>
<feature type="domain" description="LITAF" evidence="9">
    <location>
        <begin position="11"/>
        <end position="98"/>
    </location>
</feature>
<protein>
    <recommendedName>
        <fullName evidence="9">LITAF domain-containing protein</fullName>
    </recommendedName>
</protein>
<evidence type="ECO:0000313" key="10">
    <source>
        <dbReference type="EnsemblMetazoa" id="ACOM042416-PA.1"/>
    </source>
</evidence>
<dbReference type="AlphaFoldDB" id="A0A8W7Q3W1"/>
<evidence type="ECO:0000259" key="9">
    <source>
        <dbReference type="PROSITE" id="PS51837"/>
    </source>
</evidence>
<keyword evidence="7 8" id="KW-0472">Membrane</keyword>
<evidence type="ECO:0000256" key="8">
    <source>
        <dbReference type="SAM" id="Phobius"/>
    </source>
</evidence>
<dbReference type="PROSITE" id="PS51837">
    <property type="entry name" value="LITAF"/>
    <property type="match status" value="1"/>
</dbReference>
<dbReference type="GO" id="GO:0005765">
    <property type="term" value="C:lysosomal membrane"/>
    <property type="evidence" value="ECO:0007669"/>
    <property type="project" value="UniProtKB-SubCell"/>
</dbReference>
<sequence>MSYPMDKMNPAPTYVPSARDVSAMAGPEPAHVVCPSCHAEIVTQTTHKSNNKTHIYALMLCLACCCLCLCCLPYCCNSCRDTVHRCPKCKAFVGVYRR</sequence>
<dbReference type="Pfam" id="PF10601">
    <property type="entry name" value="zf-LITAF-like"/>
    <property type="match status" value="1"/>
</dbReference>
<dbReference type="GO" id="GO:0008270">
    <property type="term" value="F:zinc ion binding"/>
    <property type="evidence" value="ECO:0007669"/>
    <property type="project" value="TreeGrafter"/>
</dbReference>
<dbReference type="GO" id="GO:0031902">
    <property type="term" value="C:late endosome membrane"/>
    <property type="evidence" value="ECO:0007669"/>
    <property type="project" value="UniProtKB-SubCell"/>
</dbReference>
<keyword evidence="5" id="KW-0479">Metal-binding</keyword>
<dbReference type="Proteomes" id="UP000075882">
    <property type="component" value="Unassembled WGS sequence"/>
</dbReference>
<keyword evidence="8" id="KW-0812">Transmembrane</keyword>
<evidence type="ECO:0000256" key="4">
    <source>
        <dbReference type="ARBA" id="ARBA00005975"/>
    </source>
</evidence>
<dbReference type="EnsemblMetazoa" id="ACOM042416-RA">
    <property type="protein sequence ID" value="ACOM042416-PA.1"/>
    <property type="gene ID" value="ACOM042416"/>
</dbReference>
<comment type="subcellular location">
    <subcellularLocation>
        <location evidence="2">Endosome membrane</location>
        <topology evidence="2">Peripheral membrane protein</topology>
    </subcellularLocation>
    <subcellularLocation>
        <location evidence="1">Late endosome membrane</location>
    </subcellularLocation>
    <subcellularLocation>
        <location evidence="3">Lysosome membrane</location>
        <topology evidence="3">Peripheral membrane protein</topology>
        <orientation evidence="3">Cytoplasmic side</orientation>
    </subcellularLocation>
</comment>
<feature type="transmembrane region" description="Helical" evidence="8">
    <location>
        <begin position="55"/>
        <end position="75"/>
    </location>
</feature>
<proteinExistence type="inferred from homology"/>
<name>A0A8W7Q3W1_ANOCL</name>
<keyword evidence="6" id="KW-0862">Zinc</keyword>
<evidence type="ECO:0000256" key="3">
    <source>
        <dbReference type="ARBA" id="ARBA00004630"/>
    </source>
</evidence>
<accession>A0A8W7Q3W1</accession>
<dbReference type="InterPro" id="IPR037519">
    <property type="entry name" value="LITAF_fam"/>
</dbReference>
<evidence type="ECO:0000256" key="5">
    <source>
        <dbReference type="ARBA" id="ARBA00022723"/>
    </source>
</evidence>
<evidence type="ECO:0000256" key="7">
    <source>
        <dbReference type="ARBA" id="ARBA00023136"/>
    </source>
</evidence>
<dbReference type="PANTHER" id="PTHR23292:SF14">
    <property type="entry name" value="FI16615P1-RELATED"/>
    <property type="match status" value="1"/>
</dbReference>
<comment type="similarity">
    <text evidence="4">Belongs to the CDIP1/LITAF family.</text>
</comment>
<dbReference type="VEuPathDB" id="VectorBase:ACON2_033024"/>
<dbReference type="SMART" id="SM00714">
    <property type="entry name" value="LITAF"/>
    <property type="match status" value="1"/>
</dbReference>
<dbReference type="PANTHER" id="PTHR23292">
    <property type="entry name" value="LIPOPOLYSACCHARIDE-INDUCED TUMOR NECROSIS FACTOR-ALPHA FACTOR"/>
    <property type="match status" value="1"/>
</dbReference>
<evidence type="ECO:0000256" key="6">
    <source>
        <dbReference type="ARBA" id="ARBA00022833"/>
    </source>
</evidence>
<dbReference type="InterPro" id="IPR006629">
    <property type="entry name" value="LITAF"/>
</dbReference>
<reference evidence="10" key="1">
    <citation type="submission" date="2022-08" db="UniProtKB">
        <authorList>
            <consortium name="EnsemblMetazoa"/>
        </authorList>
    </citation>
    <scope>IDENTIFICATION</scope>
</reference>
<evidence type="ECO:0000256" key="1">
    <source>
        <dbReference type="ARBA" id="ARBA00004414"/>
    </source>
</evidence>
<organism evidence="10">
    <name type="scientific">Anopheles coluzzii</name>
    <name type="common">African malaria mosquito</name>
    <dbReference type="NCBI Taxonomy" id="1518534"/>
    <lineage>
        <taxon>Eukaryota</taxon>
        <taxon>Metazoa</taxon>
        <taxon>Ecdysozoa</taxon>
        <taxon>Arthropoda</taxon>
        <taxon>Hexapoda</taxon>
        <taxon>Insecta</taxon>
        <taxon>Pterygota</taxon>
        <taxon>Neoptera</taxon>
        <taxon>Endopterygota</taxon>
        <taxon>Diptera</taxon>
        <taxon>Nematocera</taxon>
        <taxon>Culicoidea</taxon>
        <taxon>Culicidae</taxon>
        <taxon>Anophelinae</taxon>
        <taxon>Anopheles</taxon>
    </lineage>
</organism>
<evidence type="ECO:0000256" key="2">
    <source>
        <dbReference type="ARBA" id="ARBA00004481"/>
    </source>
</evidence>